<reference evidence="2" key="1">
    <citation type="journal article" date="2020" name="J Insects Food Feed">
        <title>The yellow mealworm (Tenebrio molitor) genome: a resource for the emerging insects as food and feed industry.</title>
        <authorList>
            <person name="Eriksson T."/>
            <person name="Andere A."/>
            <person name="Kelstrup H."/>
            <person name="Emery V."/>
            <person name="Picard C."/>
        </authorList>
    </citation>
    <scope>NUCLEOTIDE SEQUENCE</scope>
    <source>
        <strain evidence="2">Stoneville</strain>
        <tissue evidence="2">Whole head</tissue>
    </source>
</reference>
<dbReference type="Proteomes" id="UP000719412">
    <property type="component" value="Unassembled WGS sequence"/>
</dbReference>
<proteinExistence type="predicted"/>
<reference evidence="2" key="2">
    <citation type="submission" date="2021-08" db="EMBL/GenBank/DDBJ databases">
        <authorList>
            <person name="Eriksson T."/>
        </authorList>
    </citation>
    <scope>NUCLEOTIDE SEQUENCE</scope>
    <source>
        <strain evidence="2">Stoneville</strain>
        <tissue evidence="2">Whole head</tissue>
    </source>
</reference>
<dbReference type="EMBL" id="JABDTM020019417">
    <property type="protein sequence ID" value="KAH0817465.1"/>
    <property type="molecule type" value="Genomic_DNA"/>
</dbReference>
<evidence type="ECO:0000313" key="3">
    <source>
        <dbReference type="Proteomes" id="UP000719412"/>
    </source>
</evidence>
<sequence length="307" mass="34031">MKLSSFWMSYKSASKIPMLCKLAFLPFGCRTGSEARFGFRSAHLSGFFVKGEPWGTRSRKRSSSQVEMKNLSILVFGSRSFFGVTHATYEGHIGLGRNLRRAMDVCPAAPHKEKREEKQVDRKHKQDPSVKISVQNANLTHRRKGSSVSFTVAWWASDLRPKPSSGGPLYDDCESDSSNFSTTAEGLLKSRAAAGSPLPLGHSILNGPIRERREGSFVPRTQDPNAVLAPQANNLLNAGRRLEMVCSINCYCSRDGAPPEKRTTRREIARTPLNNQEIVGGTFCILVARWNVAGYAPWKKFVGRGLI</sequence>
<feature type="region of interest" description="Disordered" evidence="1">
    <location>
        <begin position="109"/>
        <end position="129"/>
    </location>
</feature>
<organism evidence="2 3">
    <name type="scientific">Tenebrio molitor</name>
    <name type="common">Yellow mealworm beetle</name>
    <dbReference type="NCBI Taxonomy" id="7067"/>
    <lineage>
        <taxon>Eukaryota</taxon>
        <taxon>Metazoa</taxon>
        <taxon>Ecdysozoa</taxon>
        <taxon>Arthropoda</taxon>
        <taxon>Hexapoda</taxon>
        <taxon>Insecta</taxon>
        <taxon>Pterygota</taxon>
        <taxon>Neoptera</taxon>
        <taxon>Endopterygota</taxon>
        <taxon>Coleoptera</taxon>
        <taxon>Polyphaga</taxon>
        <taxon>Cucujiformia</taxon>
        <taxon>Tenebrionidae</taxon>
        <taxon>Tenebrio</taxon>
    </lineage>
</organism>
<gene>
    <name evidence="2" type="ORF">GEV33_005326</name>
</gene>
<protein>
    <submittedName>
        <fullName evidence="2">Uncharacterized protein</fullName>
    </submittedName>
</protein>
<dbReference type="AlphaFoldDB" id="A0A8J6HET5"/>
<accession>A0A8J6HET5</accession>
<keyword evidence="3" id="KW-1185">Reference proteome</keyword>
<evidence type="ECO:0000313" key="2">
    <source>
        <dbReference type="EMBL" id="KAH0817465.1"/>
    </source>
</evidence>
<comment type="caution">
    <text evidence="2">The sequence shown here is derived from an EMBL/GenBank/DDBJ whole genome shotgun (WGS) entry which is preliminary data.</text>
</comment>
<feature type="compositionally biased region" description="Basic and acidic residues" evidence="1">
    <location>
        <begin position="110"/>
        <end position="128"/>
    </location>
</feature>
<name>A0A8J6HET5_TENMO</name>
<evidence type="ECO:0000256" key="1">
    <source>
        <dbReference type="SAM" id="MobiDB-lite"/>
    </source>
</evidence>